<accession>A0A3N4KPH1</accession>
<keyword evidence="3" id="KW-1185">Reference proteome</keyword>
<keyword evidence="1" id="KW-1133">Transmembrane helix</keyword>
<sequence>MKESDPILPYLLPTTPHIPKLHMGLDSYADLSSYRETPETRWLPRSAKRSTFFTCVSATGDMEARFFFFFFSFAGNETVVPLAWLGFSLLYSRGLGTDMSHGRCSITAGYA</sequence>
<name>A0A3N4KPH1_9PEZI</name>
<dbReference type="EMBL" id="ML119129">
    <property type="protein sequence ID" value="RPB12417.1"/>
    <property type="molecule type" value="Genomic_DNA"/>
</dbReference>
<protein>
    <submittedName>
        <fullName evidence="2">Uncharacterized protein</fullName>
    </submittedName>
</protein>
<evidence type="ECO:0000313" key="3">
    <source>
        <dbReference type="Proteomes" id="UP000277580"/>
    </source>
</evidence>
<keyword evidence="1" id="KW-0812">Transmembrane</keyword>
<keyword evidence="1" id="KW-0472">Membrane</keyword>
<dbReference type="Proteomes" id="UP000277580">
    <property type="component" value="Unassembled WGS sequence"/>
</dbReference>
<gene>
    <name evidence="2" type="ORF">P167DRAFT_163653</name>
</gene>
<feature type="transmembrane region" description="Helical" evidence="1">
    <location>
        <begin position="66"/>
        <end position="91"/>
    </location>
</feature>
<dbReference type="AlphaFoldDB" id="A0A3N4KPH1"/>
<organism evidence="2 3">
    <name type="scientific">Morchella conica CCBAS932</name>
    <dbReference type="NCBI Taxonomy" id="1392247"/>
    <lineage>
        <taxon>Eukaryota</taxon>
        <taxon>Fungi</taxon>
        <taxon>Dikarya</taxon>
        <taxon>Ascomycota</taxon>
        <taxon>Pezizomycotina</taxon>
        <taxon>Pezizomycetes</taxon>
        <taxon>Pezizales</taxon>
        <taxon>Morchellaceae</taxon>
        <taxon>Morchella</taxon>
    </lineage>
</organism>
<proteinExistence type="predicted"/>
<evidence type="ECO:0000313" key="2">
    <source>
        <dbReference type="EMBL" id="RPB12417.1"/>
    </source>
</evidence>
<dbReference type="InParanoid" id="A0A3N4KPH1"/>
<evidence type="ECO:0000256" key="1">
    <source>
        <dbReference type="SAM" id="Phobius"/>
    </source>
</evidence>
<reference evidence="2 3" key="1">
    <citation type="journal article" date="2018" name="Nat. Ecol. Evol.">
        <title>Pezizomycetes genomes reveal the molecular basis of ectomycorrhizal truffle lifestyle.</title>
        <authorList>
            <person name="Murat C."/>
            <person name="Payen T."/>
            <person name="Noel B."/>
            <person name="Kuo A."/>
            <person name="Morin E."/>
            <person name="Chen J."/>
            <person name="Kohler A."/>
            <person name="Krizsan K."/>
            <person name="Balestrini R."/>
            <person name="Da Silva C."/>
            <person name="Montanini B."/>
            <person name="Hainaut M."/>
            <person name="Levati E."/>
            <person name="Barry K.W."/>
            <person name="Belfiori B."/>
            <person name="Cichocki N."/>
            <person name="Clum A."/>
            <person name="Dockter R.B."/>
            <person name="Fauchery L."/>
            <person name="Guy J."/>
            <person name="Iotti M."/>
            <person name="Le Tacon F."/>
            <person name="Lindquist E.A."/>
            <person name="Lipzen A."/>
            <person name="Malagnac F."/>
            <person name="Mello A."/>
            <person name="Molinier V."/>
            <person name="Miyauchi S."/>
            <person name="Poulain J."/>
            <person name="Riccioni C."/>
            <person name="Rubini A."/>
            <person name="Sitrit Y."/>
            <person name="Splivallo R."/>
            <person name="Traeger S."/>
            <person name="Wang M."/>
            <person name="Zifcakova L."/>
            <person name="Wipf D."/>
            <person name="Zambonelli A."/>
            <person name="Paolocci F."/>
            <person name="Nowrousian M."/>
            <person name="Ottonello S."/>
            <person name="Baldrian P."/>
            <person name="Spatafora J.W."/>
            <person name="Henrissat B."/>
            <person name="Nagy L.G."/>
            <person name="Aury J.M."/>
            <person name="Wincker P."/>
            <person name="Grigoriev I.V."/>
            <person name="Bonfante P."/>
            <person name="Martin F.M."/>
        </authorList>
    </citation>
    <scope>NUCLEOTIDE SEQUENCE [LARGE SCALE GENOMIC DNA]</scope>
    <source>
        <strain evidence="2 3">CCBAS932</strain>
    </source>
</reference>